<keyword evidence="2" id="KW-0719">Serine esterase</keyword>
<dbReference type="EMBL" id="BSPB01000101">
    <property type="protein sequence ID" value="GLS16911.1"/>
    <property type="molecule type" value="Genomic_DNA"/>
</dbReference>
<feature type="signal peptide" evidence="8">
    <location>
        <begin position="1"/>
        <end position="21"/>
    </location>
</feature>
<comment type="caution">
    <text evidence="9">The sequence shown here is derived from an EMBL/GenBank/DDBJ whole genome shotgun (WGS) entry which is preliminary data.</text>
</comment>
<evidence type="ECO:0000313" key="10">
    <source>
        <dbReference type="Proteomes" id="UP001156903"/>
    </source>
</evidence>
<evidence type="ECO:0000256" key="4">
    <source>
        <dbReference type="ARBA" id="ARBA00022729"/>
    </source>
</evidence>
<keyword evidence="7" id="KW-1015">Disulfide bond</keyword>
<keyword evidence="3" id="KW-0479">Metal-binding</keyword>
<evidence type="ECO:0000256" key="3">
    <source>
        <dbReference type="ARBA" id="ARBA00022723"/>
    </source>
</evidence>
<dbReference type="PANTHER" id="PTHR33938">
    <property type="entry name" value="FERULOYL ESTERASE B-RELATED"/>
    <property type="match status" value="1"/>
</dbReference>
<evidence type="ECO:0000256" key="7">
    <source>
        <dbReference type="ARBA" id="ARBA00023157"/>
    </source>
</evidence>
<proteinExistence type="inferred from homology"/>
<evidence type="ECO:0000256" key="2">
    <source>
        <dbReference type="ARBA" id="ARBA00022487"/>
    </source>
</evidence>
<dbReference type="Gene3D" id="3.40.50.1820">
    <property type="entry name" value="alpha/beta hydrolase"/>
    <property type="match status" value="1"/>
</dbReference>
<comment type="similarity">
    <text evidence="1">Belongs to the tannase family.</text>
</comment>
<dbReference type="RefSeq" id="WP_284309546.1">
    <property type="nucleotide sequence ID" value="NZ_BSPB01000101.1"/>
</dbReference>
<feature type="chain" id="PRO_5046850670" description="Tannase/feruloyl esterase family alpha/beta hydrolase" evidence="8">
    <location>
        <begin position="22"/>
        <end position="565"/>
    </location>
</feature>
<evidence type="ECO:0000256" key="1">
    <source>
        <dbReference type="ARBA" id="ARBA00006249"/>
    </source>
</evidence>
<dbReference type="Pfam" id="PF07519">
    <property type="entry name" value="Tannase"/>
    <property type="match status" value="1"/>
</dbReference>
<name>A0ABQ6CF47_9BURK</name>
<sequence length="565" mass="59527">MPFLPSARWLAPLSLAALASACSTTPSPTLAPAKPAALAGGCDSLAARLTGLPDTRITGVETVAAGTLKAGAQPVAAHCLVKGSMRERIGADGKTPYALGFEMRLPLAWNGRFLYQANGGIDGSVVPAMGAFGGGPVTSALHQGFAVISSDAGHDNRLTRGPLFGLDPQARLDYGYQAVGTLTPMAKDLVQRAYGKAPDRSYIAGCSNGGRHVMVAASRHPDMFDGFLAGAPGYNLPKAAVANIFGAQQYRKVATDPKDLGTAFTQAERQTVVRAVLERCDALDGARDGMVQDSTACQARFDLARDVPSCTGPRNGQCLTEAQKTAIAPIFRGATTRDGRPFYASFPYDTGLASPGVANWEFRAPIERDAGAVAFIFGAPPQNPAGFNGEAFALEGDIDAMLASVHATQGAYSESAMAFMTPPRPTELDAVQRRGGKLLLYHGVSDAIFSVHDTQAWYDTLDQRQGGQAARFARLFRVPGMDHCRAGPSTDQFDALTPLVRWVEEGIAPERIEASARGAGSAGEVNPDVPADWAANRSRPLCPYPKVATYRGTGSMENAASFVCR</sequence>
<evidence type="ECO:0000256" key="6">
    <source>
        <dbReference type="ARBA" id="ARBA00022837"/>
    </source>
</evidence>
<evidence type="ECO:0000313" key="9">
    <source>
        <dbReference type="EMBL" id="GLS16911.1"/>
    </source>
</evidence>
<gene>
    <name evidence="9" type="ORF">GCM10007935_43570</name>
</gene>
<protein>
    <recommendedName>
        <fullName evidence="11">Tannase/feruloyl esterase family alpha/beta hydrolase</fullName>
    </recommendedName>
</protein>
<dbReference type="Proteomes" id="UP001156903">
    <property type="component" value="Unassembled WGS sequence"/>
</dbReference>
<dbReference type="InterPro" id="IPR011118">
    <property type="entry name" value="Tannase/feruloyl_esterase"/>
</dbReference>
<keyword evidence="4 8" id="KW-0732">Signal</keyword>
<keyword evidence="5" id="KW-0378">Hydrolase</keyword>
<evidence type="ECO:0000256" key="8">
    <source>
        <dbReference type="SAM" id="SignalP"/>
    </source>
</evidence>
<keyword evidence="10" id="KW-1185">Reference proteome</keyword>
<reference evidence="10" key="1">
    <citation type="journal article" date="2019" name="Int. J. Syst. Evol. Microbiol.">
        <title>The Global Catalogue of Microorganisms (GCM) 10K type strain sequencing project: providing services to taxonomists for standard genome sequencing and annotation.</title>
        <authorList>
            <consortium name="The Broad Institute Genomics Platform"/>
            <consortium name="The Broad Institute Genome Sequencing Center for Infectious Disease"/>
            <person name="Wu L."/>
            <person name="Ma J."/>
        </authorList>
    </citation>
    <scope>NUCLEOTIDE SEQUENCE [LARGE SCALE GENOMIC DNA]</scope>
    <source>
        <strain evidence="10">NBRC 109341</strain>
    </source>
</reference>
<accession>A0ABQ6CF47</accession>
<dbReference type="InterPro" id="IPR029058">
    <property type="entry name" value="AB_hydrolase_fold"/>
</dbReference>
<dbReference type="SUPFAM" id="SSF53474">
    <property type="entry name" value="alpha/beta-Hydrolases"/>
    <property type="match status" value="1"/>
</dbReference>
<evidence type="ECO:0000256" key="5">
    <source>
        <dbReference type="ARBA" id="ARBA00022801"/>
    </source>
</evidence>
<evidence type="ECO:0008006" key="11">
    <source>
        <dbReference type="Google" id="ProtNLM"/>
    </source>
</evidence>
<dbReference type="PANTHER" id="PTHR33938:SF15">
    <property type="entry name" value="FERULOYL ESTERASE B-RELATED"/>
    <property type="match status" value="1"/>
</dbReference>
<keyword evidence="6" id="KW-0106">Calcium</keyword>
<organism evidence="9 10">
    <name type="scientific">Hydrogenophaga electricum</name>
    <dbReference type="NCBI Taxonomy" id="1230953"/>
    <lineage>
        <taxon>Bacteria</taxon>
        <taxon>Pseudomonadati</taxon>
        <taxon>Pseudomonadota</taxon>
        <taxon>Betaproteobacteria</taxon>
        <taxon>Burkholderiales</taxon>
        <taxon>Comamonadaceae</taxon>
        <taxon>Hydrogenophaga</taxon>
    </lineage>
</organism>